<reference evidence="4 5" key="1">
    <citation type="submission" date="2015-09" db="EMBL/GenBank/DDBJ databases">
        <authorList>
            <consortium name="Pathogen Informatics"/>
        </authorList>
    </citation>
    <scope>NUCLEOTIDE SEQUENCE [LARGE SCALE GENOMIC DNA]</scope>
    <source>
        <strain evidence="4 5">2789STDY5834939</strain>
    </source>
</reference>
<comment type="similarity">
    <text evidence="1">Belongs to the nitroreductase family.</text>
</comment>
<dbReference type="RefSeq" id="WP_024730208.1">
    <property type="nucleotide sequence ID" value="NZ_CABIWA010000003.1"/>
</dbReference>
<evidence type="ECO:0000313" key="4">
    <source>
        <dbReference type="EMBL" id="CUP53993.1"/>
    </source>
</evidence>
<dbReference type="EC" id="1.6.99.-" evidence="4"/>
<dbReference type="GeneID" id="72465142"/>
<accession>A0A174NZ06</accession>
<dbReference type="EMBL" id="CZBE01000006">
    <property type="protein sequence ID" value="CUP53993.1"/>
    <property type="molecule type" value="Genomic_DNA"/>
</dbReference>
<dbReference type="AlphaFoldDB" id="A0A174NZ06"/>
<gene>
    <name evidence="4" type="primary">frp</name>
    <name evidence="4" type="ORF">ERS852551_01123</name>
</gene>
<keyword evidence="2 4" id="KW-0560">Oxidoreductase</keyword>
<dbReference type="Proteomes" id="UP000095765">
    <property type="component" value="Unassembled WGS sequence"/>
</dbReference>
<evidence type="ECO:0000256" key="1">
    <source>
        <dbReference type="ARBA" id="ARBA00007118"/>
    </source>
</evidence>
<evidence type="ECO:0000313" key="5">
    <source>
        <dbReference type="Proteomes" id="UP000095765"/>
    </source>
</evidence>
<sequence length="174" mass="18910">MMNETLKTIYARRSVRAYKPEQITDDELETVLKAGEYAPSANNQQSQLFVAIQKKELLDELAALGMKVKNADSSPYYGAPTVILVFAKAGCSEPFADGCLALENMFLAAASIGLGSCWINCGKHIFATDEGKALKKRLGVGDDYITVGSCILGYPAQELGEAAPRKDDYVIYIK</sequence>
<dbReference type="CDD" id="cd02136">
    <property type="entry name" value="PnbA_NfnB-like"/>
    <property type="match status" value="1"/>
</dbReference>
<dbReference type="InterPro" id="IPR000415">
    <property type="entry name" value="Nitroreductase-like"/>
</dbReference>
<proteinExistence type="inferred from homology"/>
<dbReference type="SUPFAM" id="SSF55469">
    <property type="entry name" value="FMN-dependent nitroreductase-like"/>
    <property type="match status" value="1"/>
</dbReference>
<dbReference type="Gene3D" id="3.40.109.10">
    <property type="entry name" value="NADH Oxidase"/>
    <property type="match status" value="1"/>
</dbReference>
<organism evidence="4 5">
    <name type="scientific">Anaerotruncus colihominis</name>
    <dbReference type="NCBI Taxonomy" id="169435"/>
    <lineage>
        <taxon>Bacteria</taxon>
        <taxon>Bacillati</taxon>
        <taxon>Bacillota</taxon>
        <taxon>Clostridia</taxon>
        <taxon>Eubacteriales</taxon>
        <taxon>Oscillospiraceae</taxon>
        <taxon>Anaerotruncus</taxon>
    </lineage>
</organism>
<protein>
    <submittedName>
        <fullName evidence="4">NADPH-flavin oxidoreductase</fullName>
        <ecNumber evidence="4">1.6.99.-</ecNumber>
    </submittedName>
</protein>
<name>A0A174NZ06_9FIRM</name>
<feature type="domain" description="Nitroreductase" evidence="3">
    <location>
        <begin position="9"/>
        <end position="154"/>
    </location>
</feature>
<evidence type="ECO:0000259" key="3">
    <source>
        <dbReference type="Pfam" id="PF00881"/>
    </source>
</evidence>
<dbReference type="PANTHER" id="PTHR43673">
    <property type="entry name" value="NAD(P)H NITROREDUCTASE YDGI-RELATED"/>
    <property type="match status" value="1"/>
</dbReference>
<evidence type="ECO:0000256" key="2">
    <source>
        <dbReference type="ARBA" id="ARBA00023002"/>
    </source>
</evidence>
<dbReference type="Pfam" id="PF00881">
    <property type="entry name" value="Nitroreductase"/>
    <property type="match status" value="1"/>
</dbReference>
<dbReference type="GO" id="GO:0016491">
    <property type="term" value="F:oxidoreductase activity"/>
    <property type="evidence" value="ECO:0007669"/>
    <property type="project" value="UniProtKB-KW"/>
</dbReference>
<dbReference type="PANTHER" id="PTHR43673:SF10">
    <property type="entry name" value="NADH DEHYDROGENASE_NAD(P)H NITROREDUCTASE XCC3605-RELATED"/>
    <property type="match status" value="1"/>
</dbReference>
<dbReference type="InterPro" id="IPR029479">
    <property type="entry name" value="Nitroreductase"/>
</dbReference>